<accession>A0ABZ0QAV6</accession>
<gene>
    <name evidence="2" type="ORF">R8Z52_12305</name>
</gene>
<dbReference type="Pfam" id="PF08857">
    <property type="entry name" value="ParBc_2"/>
    <property type="match status" value="1"/>
</dbReference>
<sequence length="306" mass="34804">MHLVPLSVLLATLGTLFSAASSAQAIDKVQVGDVVKVTLGELKPTQPSIGYDEVYYKLGRYQRDSKKLFDEICETFGQKGVKHFDKHSQPNQLDTFRCKEPVGTEKQAMKTVVIGPDNHYYLTDGHHTFTSFWQLPQGGASFPAYAVVSKDYRQHESMGDFWQSMILDNNAWLYNVSHNAISWQQLPKQLNLKEFDDDPYRSLLYFARGIAWDKPTAPVPFLEFYWADSLKSIFDVTHYNLNNEKSYIQAITDISDAMIHLTSANLGGSGYSATAMGQFKTVNKKELRKLSKPHSKVSDMIRYKHQ</sequence>
<dbReference type="InterPro" id="IPR036086">
    <property type="entry name" value="ParB/Sulfiredoxin_sf"/>
</dbReference>
<dbReference type="SUPFAM" id="SSF110849">
    <property type="entry name" value="ParB/Sulfiredoxin"/>
    <property type="match status" value="1"/>
</dbReference>
<reference evidence="2 3" key="1">
    <citation type="submission" date="2023-11" db="EMBL/GenBank/DDBJ databases">
        <title>Plant-associative lifestyle of Vibrio porteresiae and its evolutionary dynamics.</title>
        <authorList>
            <person name="Rameshkumar N."/>
            <person name="Kirti K."/>
        </authorList>
    </citation>
    <scope>NUCLEOTIDE SEQUENCE [LARGE SCALE GENOMIC DNA]</scope>
    <source>
        <strain evidence="2 3">MSSRF30</strain>
    </source>
</reference>
<dbReference type="Gene3D" id="3.90.1530.10">
    <property type="entry name" value="Conserved hypothetical protein from pyrococcus furiosus pfu- 392566-001, ParB domain"/>
    <property type="match status" value="1"/>
</dbReference>
<feature type="signal peptide" evidence="1">
    <location>
        <begin position="1"/>
        <end position="25"/>
    </location>
</feature>
<evidence type="ECO:0000256" key="1">
    <source>
        <dbReference type="SAM" id="SignalP"/>
    </source>
</evidence>
<dbReference type="Proteomes" id="UP001304071">
    <property type="component" value="Chromosome 1"/>
</dbReference>
<keyword evidence="1" id="KW-0732">Signal</keyword>
<dbReference type="InterPro" id="IPR014956">
    <property type="entry name" value="ParBc_2"/>
</dbReference>
<evidence type="ECO:0000313" key="2">
    <source>
        <dbReference type="EMBL" id="WPC72907.1"/>
    </source>
</evidence>
<keyword evidence="3" id="KW-1185">Reference proteome</keyword>
<dbReference type="EMBL" id="CP138203">
    <property type="protein sequence ID" value="WPC72907.1"/>
    <property type="molecule type" value="Genomic_DNA"/>
</dbReference>
<proteinExistence type="predicted"/>
<feature type="chain" id="PRO_5047352915" evidence="1">
    <location>
        <begin position="26"/>
        <end position="306"/>
    </location>
</feature>
<protein>
    <submittedName>
        <fullName evidence="2">ParB/Srx family N-terminal domain-containing protein</fullName>
    </submittedName>
</protein>
<evidence type="ECO:0000313" key="3">
    <source>
        <dbReference type="Proteomes" id="UP001304071"/>
    </source>
</evidence>
<dbReference type="RefSeq" id="WP_261892717.1">
    <property type="nucleotide sequence ID" value="NZ_AP024895.1"/>
</dbReference>
<dbReference type="CDD" id="cd16390">
    <property type="entry name" value="ParB_N_Srx_like"/>
    <property type="match status" value="1"/>
</dbReference>
<name>A0ABZ0QAV6_9VIBR</name>
<organism evidence="2 3">
    <name type="scientific">Vibrio porteresiae DSM 19223</name>
    <dbReference type="NCBI Taxonomy" id="1123496"/>
    <lineage>
        <taxon>Bacteria</taxon>
        <taxon>Pseudomonadati</taxon>
        <taxon>Pseudomonadota</taxon>
        <taxon>Gammaproteobacteria</taxon>
        <taxon>Vibrionales</taxon>
        <taxon>Vibrionaceae</taxon>
        <taxon>Vibrio</taxon>
    </lineage>
</organism>